<dbReference type="InterPro" id="IPR013087">
    <property type="entry name" value="Znf_C2H2_type"/>
</dbReference>
<evidence type="ECO:0000256" key="3">
    <source>
        <dbReference type="ARBA" id="ARBA00022737"/>
    </source>
</evidence>
<feature type="region of interest" description="Disordered" evidence="7">
    <location>
        <begin position="277"/>
        <end position="326"/>
    </location>
</feature>
<keyword evidence="6" id="KW-0539">Nucleus</keyword>
<feature type="compositionally biased region" description="Basic residues" evidence="7">
    <location>
        <begin position="305"/>
        <end position="317"/>
    </location>
</feature>
<evidence type="ECO:0000256" key="4">
    <source>
        <dbReference type="ARBA" id="ARBA00022771"/>
    </source>
</evidence>
<proteinExistence type="predicted"/>
<feature type="region of interest" description="Disordered" evidence="7">
    <location>
        <begin position="1"/>
        <end position="57"/>
    </location>
</feature>
<keyword evidence="4" id="KW-0863">Zinc-finger</keyword>
<dbReference type="GO" id="GO:0003676">
    <property type="term" value="F:nucleic acid binding"/>
    <property type="evidence" value="ECO:0007669"/>
    <property type="project" value="InterPro"/>
</dbReference>
<evidence type="ECO:0000256" key="1">
    <source>
        <dbReference type="ARBA" id="ARBA00004123"/>
    </source>
</evidence>
<dbReference type="AlphaFoldDB" id="A0A834SGE1"/>
<dbReference type="Proteomes" id="UP000634136">
    <property type="component" value="Unassembled WGS sequence"/>
</dbReference>
<dbReference type="PANTHER" id="PTHR46144">
    <property type="entry name" value="ZINC FINGER PROTEIN 385B-LIKE"/>
    <property type="match status" value="1"/>
</dbReference>
<dbReference type="GO" id="GO:0008270">
    <property type="term" value="F:zinc ion binding"/>
    <property type="evidence" value="ECO:0007669"/>
    <property type="project" value="UniProtKB-KW"/>
</dbReference>
<dbReference type="Pfam" id="PF12874">
    <property type="entry name" value="zf-met"/>
    <property type="match status" value="2"/>
</dbReference>
<dbReference type="InterPro" id="IPR003604">
    <property type="entry name" value="Matrin/U1-like-C_Znf_C2H2"/>
</dbReference>
<reference evidence="9" key="1">
    <citation type="submission" date="2020-09" db="EMBL/GenBank/DDBJ databases">
        <title>Genome-Enabled Discovery of Anthraquinone Biosynthesis in Senna tora.</title>
        <authorList>
            <person name="Kang S.-H."/>
            <person name="Pandey R.P."/>
            <person name="Lee C.-M."/>
            <person name="Sim J.-S."/>
            <person name="Jeong J.-T."/>
            <person name="Choi B.-S."/>
            <person name="Jung M."/>
            <person name="Ginzburg D."/>
            <person name="Zhao K."/>
            <person name="Won S.Y."/>
            <person name="Oh T.-J."/>
            <person name="Yu Y."/>
            <person name="Kim N.-H."/>
            <person name="Lee O.R."/>
            <person name="Lee T.-H."/>
            <person name="Bashyal P."/>
            <person name="Kim T.-S."/>
            <person name="Lee W.-H."/>
            <person name="Kawkins C."/>
            <person name="Kim C.-K."/>
            <person name="Kim J.S."/>
            <person name="Ahn B.O."/>
            <person name="Rhee S.Y."/>
            <person name="Sohng J.K."/>
        </authorList>
    </citation>
    <scope>NUCLEOTIDE SEQUENCE</scope>
    <source>
        <tissue evidence="9">Leaf</tissue>
    </source>
</reference>
<sequence length="381" mass="41376">MDYTTVPELQPNPTPTLFPSYPPPSVPTYFPPTYPTHYQSYPQNPNPSSSADPQSSLPLTNEVHASAALEPPLNPPGVDSYVPLVSNSVPVSHLVHEAQPNYAPYAHNAVVDSSSLVAASGYYYDPNAQNWAAREAVRQYGSDPVVYGAAMEGMVMKFGILIAEKEVELEIGMKSIVECDQMLYNHPLAFPMPSTGSEQLAVANPSATWWANATAQPQPQPQPHANGAWKKYPKKVKAKIVQSAYCEVCKVDCTSKDVLDQHKLGKKHKKNLEKLREALKPPPVPPPVSSNPVIGPQPQAEKGKSGGKSKNKSKRKAKETPEDLERKKKKVLEGGAAAEAVKICGVCNVICNSETVYSFHLAGQKHIAMLKKQASEHNIAG</sequence>
<feature type="compositionally biased region" description="Pro residues" evidence="7">
    <location>
        <begin position="10"/>
        <end position="34"/>
    </location>
</feature>
<dbReference type="SUPFAM" id="SSF57667">
    <property type="entry name" value="beta-beta-alpha zinc fingers"/>
    <property type="match status" value="2"/>
</dbReference>
<dbReference type="SMART" id="SM00451">
    <property type="entry name" value="ZnF_U1"/>
    <property type="match status" value="2"/>
</dbReference>
<keyword evidence="3" id="KW-0677">Repeat</keyword>
<gene>
    <name evidence="9" type="ORF">G2W53_042167</name>
</gene>
<comment type="caution">
    <text evidence="9">The sequence shown here is derived from an EMBL/GenBank/DDBJ whole genome shotgun (WGS) entry which is preliminary data.</text>
</comment>
<accession>A0A834SGE1</accession>
<keyword evidence="2" id="KW-0479">Metal-binding</keyword>
<evidence type="ECO:0000256" key="6">
    <source>
        <dbReference type="ARBA" id="ARBA00023242"/>
    </source>
</evidence>
<name>A0A834SGE1_9FABA</name>
<protein>
    <submittedName>
        <fullName evidence="9">Zinc finger RNA-binding protein-like</fullName>
    </submittedName>
</protein>
<dbReference type="EMBL" id="JAAIUW010000013">
    <property type="protein sequence ID" value="KAF7803056.1"/>
    <property type="molecule type" value="Genomic_DNA"/>
</dbReference>
<evidence type="ECO:0000313" key="10">
    <source>
        <dbReference type="Proteomes" id="UP000634136"/>
    </source>
</evidence>
<feature type="compositionally biased region" description="Low complexity" evidence="7">
    <location>
        <begin position="35"/>
        <end position="50"/>
    </location>
</feature>
<dbReference type="Gene3D" id="3.30.160.60">
    <property type="entry name" value="Classic Zinc Finger"/>
    <property type="match status" value="2"/>
</dbReference>
<comment type="subcellular location">
    <subcellularLocation>
        <location evidence="1">Nucleus</location>
    </subcellularLocation>
</comment>
<evidence type="ECO:0000259" key="8">
    <source>
        <dbReference type="SMART" id="SM00451"/>
    </source>
</evidence>
<dbReference type="InterPro" id="IPR051868">
    <property type="entry name" value="ZN346_ZMAT4"/>
</dbReference>
<dbReference type="OrthoDB" id="434647at2759"/>
<dbReference type="GO" id="GO:0005634">
    <property type="term" value="C:nucleus"/>
    <property type="evidence" value="ECO:0007669"/>
    <property type="project" value="UniProtKB-SubCell"/>
</dbReference>
<keyword evidence="5" id="KW-0862">Zinc</keyword>
<dbReference type="InterPro" id="IPR036236">
    <property type="entry name" value="Znf_C2H2_sf"/>
</dbReference>
<evidence type="ECO:0000256" key="7">
    <source>
        <dbReference type="SAM" id="MobiDB-lite"/>
    </source>
</evidence>
<organism evidence="9 10">
    <name type="scientific">Senna tora</name>
    <dbReference type="NCBI Taxonomy" id="362788"/>
    <lineage>
        <taxon>Eukaryota</taxon>
        <taxon>Viridiplantae</taxon>
        <taxon>Streptophyta</taxon>
        <taxon>Embryophyta</taxon>
        <taxon>Tracheophyta</taxon>
        <taxon>Spermatophyta</taxon>
        <taxon>Magnoliopsida</taxon>
        <taxon>eudicotyledons</taxon>
        <taxon>Gunneridae</taxon>
        <taxon>Pentapetalae</taxon>
        <taxon>rosids</taxon>
        <taxon>fabids</taxon>
        <taxon>Fabales</taxon>
        <taxon>Fabaceae</taxon>
        <taxon>Caesalpinioideae</taxon>
        <taxon>Cassia clade</taxon>
        <taxon>Senna</taxon>
    </lineage>
</organism>
<feature type="domain" description="U1-type" evidence="8">
    <location>
        <begin position="339"/>
        <end position="373"/>
    </location>
</feature>
<feature type="domain" description="U1-type" evidence="8">
    <location>
        <begin position="241"/>
        <end position="275"/>
    </location>
</feature>
<dbReference type="PANTHER" id="PTHR46144:SF6">
    <property type="entry name" value="C2H2-TYPE DOMAIN-CONTAINING PROTEIN"/>
    <property type="match status" value="1"/>
</dbReference>
<feature type="compositionally biased region" description="Pro residues" evidence="7">
    <location>
        <begin position="280"/>
        <end position="289"/>
    </location>
</feature>
<evidence type="ECO:0000313" key="9">
    <source>
        <dbReference type="EMBL" id="KAF7803056.1"/>
    </source>
</evidence>
<keyword evidence="10" id="KW-1185">Reference proteome</keyword>
<evidence type="ECO:0000256" key="2">
    <source>
        <dbReference type="ARBA" id="ARBA00022723"/>
    </source>
</evidence>
<evidence type="ECO:0000256" key="5">
    <source>
        <dbReference type="ARBA" id="ARBA00022833"/>
    </source>
</evidence>